<evidence type="ECO:0000313" key="6">
    <source>
        <dbReference type="Proteomes" id="UP000465263"/>
    </source>
</evidence>
<feature type="domain" description="HTH tetR-type" evidence="4">
    <location>
        <begin position="78"/>
        <end position="138"/>
    </location>
</feature>
<dbReference type="Pfam" id="PF00440">
    <property type="entry name" value="TetR_N"/>
    <property type="match status" value="1"/>
</dbReference>
<protein>
    <recommendedName>
        <fullName evidence="4">HTH tetR-type domain-containing protein</fullName>
    </recommendedName>
</protein>
<sequence>MVASAGVARAGRAPSNEPTPSAPAAVPRRSTARRLNSGMAAIMPAGGGLSEKTQTHDAAIAVLAASLGVMTAVTPKGERRRYALISAAAELLREGGFEAVRHRAVAQRAGLPLASTTYYFSSLDDLIASAVEHIGMLEVAQLRARIAGLSRRRRSAETTADMLVELLVGSPEDAANGPQVTEQLISRYERSIVCARQPALREIQRRILHQRSDAVAEAVERSGRIARVEMAHALVCMVDGAVMAALVDDRQGPRTVARAALIDVIDLLAPLDQRAVSA</sequence>
<dbReference type="Proteomes" id="UP000465263">
    <property type="component" value="Unassembled WGS sequence"/>
</dbReference>
<keyword evidence="6" id="KW-1185">Reference proteome</keyword>
<organism evidence="5 6">
    <name type="scientific">Mycolicibacter senuensis</name>
    <dbReference type="NCBI Taxonomy" id="386913"/>
    <lineage>
        <taxon>Bacteria</taxon>
        <taxon>Bacillati</taxon>
        <taxon>Actinomycetota</taxon>
        <taxon>Actinomycetes</taxon>
        <taxon>Mycobacteriales</taxon>
        <taxon>Mycobacteriaceae</taxon>
        <taxon>Mycolicibacter</taxon>
    </lineage>
</organism>
<accession>A0A7I9XQQ6</accession>
<dbReference type="AlphaFoldDB" id="A0A7I9XQQ6"/>
<evidence type="ECO:0000259" key="4">
    <source>
        <dbReference type="PROSITE" id="PS50977"/>
    </source>
</evidence>
<dbReference type="InterPro" id="IPR041583">
    <property type="entry name" value="TetR_C_31"/>
</dbReference>
<gene>
    <name evidence="5" type="ORF">MSEN_40510</name>
</gene>
<keyword evidence="1 2" id="KW-0238">DNA-binding</keyword>
<name>A0A7I9XQQ6_9MYCO</name>
<evidence type="ECO:0000256" key="2">
    <source>
        <dbReference type="PROSITE-ProRule" id="PRU00335"/>
    </source>
</evidence>
<proteinExistence type="predicted"/>
<evidence type="ECO:0000313" key="5">
    <source>
        <dbReference type="EMBL" id="GFG72331.1"/>
    </source>
</evidence>
<dbReference type="InterPro" id="IPR001647">
    <property type="entry name" value="HTH_TetR"/>
</dbReference>
<dbReference type="SUPFAM" id="SSF48498">
    <property type="entry name" value="Tetracyclin repressor-like, C-terminal domain"/>
    <property type="match status" value="1"/>
</dbReference>
<dbReference type="InterPro" id="IPR009057">
    <property type="entry name" value="Homeodomain-like_sf"/>
</dbReference>
<feature type="compositionally biased region" description="Low complexity" evidence="3">
    <location>
        <begin position="1"/>
        <end position="15"/>
    </location>
</feature>
<evidence type="ECO:0000256" key="3">
    <source>
        <dbReference type="SAM" id="MobiDB-lite"/>
    </source>
</evidence>
<dbReference type="Pfam" id="PF17940">
    <property type="entry name" value="TetR_C_31"/>
    <property type="match status" value="1"/>
</dbReference>
<comment type="caution">
    <text evidence="5">The sequence shown here is derived from an EMBL/GenBank/DDBJ whole genome shotgun (WGS) entry which is preliminary data.</text>
</comment>
<dbReference type="PRINTS" id="PR00455">
    <property type="entry name" value="HTHTETR"/>
</dbReference>
<feature type="region of interest" description="Disordered" evidence="3">
    <location>
        <begin position="1"/>
        <end position="29"/>
    </location>
</feature>
<feature type="DNA-binding region" description="H-T-H motif" evidence="2">
    <location>
        <begin position="101"/>
        <end position="120"/>
    </location>
</feature>
<dbReference type="SUPFAM" id="SSF46689">
    <property type="entry name" value="Homeodomain-like"/>
    <property type="match status" value="1"/>
</dbReference>
<dbReference type="GO" id="GO:0003677">
    <property type="term" value="F:DNA binding"/>
    <property type="evidence" value="ECO:0007669"/>
    <property type="project" value="UniProtKB-UniRule"/>
</dbReference>
<dbReference type="InterPro" id="IPR036271">
    <property type="entry name" value="Tet_transcr_reg_TetR-rel_C_sf"/>
</dbReference>
<dbReference type="EMBL" id="BLKV01000003">
    <property type="protein sequence ID" value="GFG72331.1"/>
    <property type="molecule type" value="Genomic_DNA"/>
</dbReference>
<reference evidence="5 6" key="1">
    <citation type="journal article" date="2019" name="Emerg. Microbes Infect.">
        <title>Comprehensive subspecies identification of 175 nontuberculous mycobacteria species based on 7547 genomic profiles.</title>
        <authorList>
            <person name="Matsumoto Y."/>
            <person name="Kinjo T."/>
            <person name="Motooka D."/>
            <person name="Nabeya D."/>
            <person name="Jung N."/>
            <person name="Uechi K."/>
            <person name="Horii T."/>
            <person name="Iida T."/>
            <person name="Fujita J."/>
            <person name="Nakamura S."/>
        </authorList>
    </citation>
    <scope>NUCLEOTIDE SEQUENCE [LARGE SCALE GENOMIC DNA]</scope>
    <source>
        <strain evidence="5 6">JCM 16017</strain>
    </source>
</reference>
<dbReference type="Gene3D" id="1.10.357.10">
    <property type="entry name" value="Tetracycline Repressor, domain 2"/>
    <property type="match status" value="1"/>
</dbReference>
<dbReference type="PROSITE" id="PS50977">
    <property type="entry name" value="HTH_TETR_2"/>
    <property type="match status" value="1"/>
</dbReference>
<evidence type="ECO:0000256" key="1">
    <source>
        <dbReference type="ARBA" id="ARBA00023125"/>
    </source>
</evidence>